<dbReference type="OrthoDB" id="6273711at2759"/>
<dbReference type="Proteomes" id="UP000316759">
    <property type="component" value="Unassembled WGS sequence"/>
</dbReference>
<evidence type="ECO:0000256" key="2">
    <source>
        <dbReference type="SAM" id="SignalP"/>
    </source>
</evidence>
<keyword evidence="1" id="KW-0812">Transmembrane</keyword>
<keyword evidence="1" id="KW-1133">Transmembrane helix</keyword>
<sequence length="158" mass="17719">MRLVEFILLYIFVTLACQVLASSEPPGNSSNQTTESKADTDDSGFTRMEHLVAVLVAVTLLTVLTICVVLLILRTVRTRTMHRLLSLPKERRGVTFDARASEAIAQSDQEFLNNPKISDLNGYPTNRLRESPTSECYAKSPTTTTTTIIIIIKVWWLF</sequence>
<comment type="caution">
    <text evidence="3">The sequence shown here is derived from an EMBL/GenBank/DDBJ whole genome shotgun (WGS) entry which is preliminary data.</text>
</comment>
<evidence type="ECO:0000313" key="4">
    <source>
        <dbReference type="Proteomes" id="UP000316759"/>
    </source>
</evidence>
<feature type="transmembrane region" description="Helical" evidence="1">
    <location>
        <begin position="51"/>
        <end position="73"/>
    </location>
</feature>
<proteinExistence type="predicted"/>
<accession>A0A504ZAG6</accession>
<dbReference type="AlphaFoldDB" id="A0A504ZAG6"/>
<feature type="signal peptide" evidence="2">
    <location>
        <begin position="1"/>
        <end position="21"/>
    </location>
</feature>
<keyword evidence="2" id="KW-0732">Signal</keyword>
<keyword evidence="1" id="KW-0472">Membrane</keyword>
<keyword evidence="4" id="KW-1185">Reference proteome</keyword>
<dbReference type="EMBL" id="SUNJ01002132">
    <property type="protein sequence ID" value="TPP66230.1"/>
    <property type="molecule type" value="Genomic_DNA"/>
</dbReference>
<gene>
    <name evidence="3" type="ORF">FGIG_05799</name>
</gene>
<dbReference type="PROSITE" id="PS51257">
    <property type="entry name" value="PROKAR_LIPOPROTEIN"/>
    <property type="match status" value="1"/>
</dbReference>
<organism evidence="3 4">
    <name type="scientific">Fasciola gigantica</name>
    <name type="common">Giant liver fluke</name>
    <dbReference type="NCBI Taxonomy" id="46835"/>
    <lineage>
        <taxon>Eukaryota</taxon>
        <taxon>Metazoa</taxon>
        <taxon>Spiralia</taxon>
        <taxon>Lophotrochozoa</taxon>
        <taxon>Platyhelminthes</taxon>
        <taxon>Trematoda</taxon>
        <taxon>Digenea</taxon>
        <taxon>Plagiorchiida</taxon>
        <taxon>Echinostomata</taxon>
        <taxon>Echinostomatoidea</taxon>
        <taxon>Fasciolidae</taxon>
        <taxon>Fasciola</taxon>
    </lineage>
</organism>
<protein>
    <submittedName>
        <fullName evidence="3">Uncharacterized protein</fullName>
    </submittedName>
</protein>
<feature type="chain" id="PRO_5021367708" evidence="2">
    <location>
        <begin position="22"/>
        <end position="158"/>
    </location>
</feature>
<name>A0A504ZAG6_FASGI</name>
<reference evidence="3 4" key="1">
    <citation type="submission" date="2019-04" db="EMBL/GenBank/DDBJ databases">
        <title>Annotation for the trematode Fasciola gigantica.</title>
        <authorList>
            <person name="Choi Y.-J."/>
        </authorList>
    </citation>
    <scope>NUCLEOTIDE SEQUENCE [LARGE SCALE GENOMIC DNA]</scope>
    <source>
        <strain evidence="3">Uganda_cow_1</strain>
    </source>
</reference>
<evidence type="ECO:0000313" key="3">
    <source>
        <dbReference type="EMBL" id="TPP66230.1"/>
    </source>
</evidence>
<evidence type="ECO:0000256" key="1">
    <source>
        <dbReference type="SAM" id="Phobius"/>
    </source>
</evidence>